<dbReference type="HOGENOM" id="CLU_647005_0_0_10"/>
<accession>W8EQW5</accession>
<evidence type="ECO:0000313" key="2">
    <source>
        <dbReference type="EMBL" id="AHJ95534.1"/>
    </source>
</evidence>
<feature type="domain" description="DNA primase/polymerase bifunctional N-terminal" evidence="1">
    <location>
        <begin position="42"/>
        <end position="190"/>
    </location>
</feature>
<dbReference type="RefSeq" id="WP_044000439.1">
    <property type="nucleotide sequence ID" value="NZ_CP007144.1"/>
</dbReference>
<dbReference type="AlphaFoldDB" id="W8EQW5"/>
<reference evidence="2 3" key="1">
    <citation type="submission" date="2014-01" db="EMBL/GenBank/DDBJ databases">
        <title>Complete sequence of plasmid1 of ionizing-radiation resistance bacterium Hymenobacter swuensis DY53.</title>
        <authorList>
            <person name="Jung J.-H."/>
            <person name="Jeong S.-W."/>
            <person name="Joe M.-H."/>
            <person name="Cho y.-j."/>
            <person name="Kim M.-K."/>
            <person name="Lim S.-Y."/>
        </authorList>
    </citation>
    <scope>NUCLEOTIDE SEQUENCE [LARGE SCALE GENOMIC DNA]</scope>
    <source>
        <strain evidence="2 3">DY53</strain>
        <plasmid evidence="2 3">pHsw1</plasmid>
    </source>
</reference>
<keyword evidence="2" id="KW-0614">Plasmid</keyword>
<gene>
    <name evidence="2" type="ORF">Hsw_PA0201</name>
</gene>
<protein>
    <recommendedName>
        <fullName evidence="1">DNA primase/polymerase bifunctional N-terminal domain-containing protein</fullName>
    </recommendedName>
</protein>
<geneLocation type="plasmid" evidence="2 3">
    <name>pHsw1</name>
</geneLocation>
<dbReference type="Proteomes" id="UP000019423">
    <property type="component" value="Plasmid pHsw1"/>
</dbReference>
<dbReference type="InterPro" id="IPR012337">
    <property type="entry name" value="RNaseH-like_sf"/>
</dbReference>
<evidence type="ECO:0000259" key="1">
    <source>
        <dbReference type="Pfam" id="PF09250"/>
    </source>
</evidence>
<dbReference type="SUPFAM" id="SSF56747">
    <property type="entry name" value="Prim-pol domain"/>
    <property type="match status" value="1"/>
</dbReference>
<dbReference type="Pfam" id="PF09250">
    <property type="entry name" value="Prim-Pol"/>
    <property type="match status" value="1"/>
</dbReference>
<dbReference type="KEGG" id="hsw:Hsw_PA0201"/>
<proteinExistence type="predicted"/>
<name>W8EQW5_9BACT</name>
<dbReference type="SUPFAM" id="SSF53098">
    <property type="entry name" value="Ribonuclease H-like"/>
    <property type="match status" value="1"/>
</dbReference>
<evidence type="ECO:0000313" key="3">
    <source>
        <dbReference type="Proteomes" id="UP000019423"/>
    </source>
</evidence>
<dbReference type="EMBL" id="CP007144">
    <property type="protein sequence ID" value="AHJ95534.1"/>
    <property type="molecule type" value="Genomic_DNA"/>
</dbReference>
<dbReference type="InterPro" id="IPR015330">
    <property type="entry name" value="DNA_primase/pol_bifunc_N"/>
</dbReference>
<sequence>MTNLSLFASHYRKLGLPVTRISNILNEHNFFHKNIFKTPDHQWQHLFTQPQSDDEFKQLTWNNATGLGTVSGPKSLLVIDIDGCTDYKLVEKTLAELGLPPSYEWVVTSGSGSGFHIFVYADKFRIQSNSLAPSASNHVVTTFMPGDGYLQRFDKIEFLWSTHVVLPPSLHHTGNRYEFLNCRLPRALPQRVKQSGLYDIVRKHCDAQFIEGRDGYKENDFEVAKPNVPTDLEEWNAADVEGGEIFCVVCIRPEANMPLSATADLRQIAWVVMDKLGKVHNRRSYLLKPQVAVSASGATSYSTEVNTLLSQDPLTVFKELNRDLRLCTALVSFDVKPVLALLQEKSTQYSLYHTLTQLNLVCLKKPRGGNKANTLADLYLSLFRYDVHQIPDAESDALIMAKCLRAILRKRQDNKEDYYSIYLDREGYGGWY</sequence>
<dbReference type="eggNOG" id="COG0847">
    <property type="taxonomic scope" value="Bacteria"/>
</dbReference>
<organism evidence="2 3">
    <name type="scientific">Hymenobacter swuensis DY53</name>
    <dbReference type="NCBI Taxonomy" id="1227739"/>
    <lineage>
        <taxon>Bacteria</taxon>
        <taxon>Pseudomonadati</taxon>
        <taxon>Bacteroidota</taxon>
        <taxon>Cytophagia</taxon>
        <taxon>Cytophagales</taxon>
        <taxon>Hymenobacteraceae</taxon>
        <taxon>Hymenobacter</taxon>
    </lineage>
</organism>
<dbReference type="OrthoDB" id="9804290at2"/>
<dbReference type="PATRIC" id="fig|1227739.3.peg.228"/>
<keyword evidence="3" id="KW-1185">Reference proteome</keyword>